<accession>A0A3S4UCW9</accession>
<proteinExistence type="predicted"/>
<dbReference type="Proteomes" id="UP000273044">
    <property type="component" value="Chromosome"/>
</dbReference>
<evidence type="ECO:0000313" key="5">
    <source>
        <dbReference type="Proteomes" id="UP000273044"/>
    </source>
</evidence>
<feature type="domain" description="CRISPR type III-associated protein" evidence="3">
    <location>
        <begin position="9"/>
        <end position="163"/>
    </location>
</feature>
<dbReference type="PANTHER" id="PTHR35579">
    <property type="entry name" value="CRISPR SYSTEM CMS ENDORIBONUCLEASE CSM3"/>
    <property type="match status" value="1"/>
</dbReference>
<dbReference type="CDD" id="cd09726">
    <property type="entry name" value="RAMP_I_III"/>
    <property type="match status" value="1"/>
</dbReference>
<protein>
    <submittedName>
        <fullName evidence="4">CRISPR-associated RAMP protein, SSO1426 family</fullName>
    </submittedName>
</protein>
<dbReference type="GO" id="GO:0051607">
    <property type="term" value="P:defense response to virus"/>
    <property type="evidence" value="ECO:0007669"/>
    <property type="project" value="UniProtKB-KW"/>
</dbReference>
<gene>
    <name evidence="4" type="ORF">NCTC12967_00343</name>
</gene>
<keyword evidence="5" id="KW-1185">Reference proteome</keyword>
<dbReference type="PANTHER" id="PTHR35579:SF6">
    <property type="entry name" value="DUF324 DOMAIN-CONTAINING PROTEIN"/>
    <property type="match status" value="1"/>
</dbReference>
<evidence type="ECO:0000256" key="2">
    <source>
        <dbReference type="ARBA" id="ARBA00093789"/>
    </source>
</evidence>
<feature type="domain" description="CRISPR type III-associated protein" evidence="3">
    <location>
        <begin position="241"/>
        <end position="386"/>
    </location>
</feature>
<sequence>MILTYIRVTIRPLGPWRVGAVGQDQAALETLRDNAGRPALPPSSLAGSFRAGIDEAARELLMGQEKMKDGKPDFRASTLWFLGTRLTGGEDGQPEIRRRTATAVDRNRRAARNYGSHDVEEVYDTETIQLYLRHEGDPAKALQLLGRWQVTIGGGISTGLGRAKVTAISYRTLDLSQPADLLARVSLRDAGPDALDELLQGGAKHKVTAEESPTLLKATIRIDGLNLPTQNLKDQLRPEDHWFHGTRWKGILRGRVEYIGRSLGLDVCGAEDQQWRGCGRCSVCEVFGSGETGVGRWSFHFTPLKPDHPAGRTRNAIDRFTGGVAEKKLFPERTVTSRARLVIGQLSGVETHHAWVLKALLLALRDLQEGYLGIGGRTSTGLGSVRFEKLRLGEEFQRFGMAATTPEAVEGITEAEIELERTHRSLKEKEEKEEMQHA</sequence>
<dbReference type="Pfam" id="PF03787">
    <property type="entry name" value="RAMPs"/>
    <property type="match status" value="2"/>
</dbReference>
<dbReference type="InterPro" id="IPR005537">
    <property type="entry name" value="RAMP_III_fam"/>
</dbReference>
<dbReference type="GeneID" id="64405840"/>
<comment type="subunit">
    <text evidence="2">Part of the Csm effector complex that includes Cas10, Csm2, Csm3, Csm4 and Csm5.</text>
</comment>
<keyword evidence="1" id="KW-0051">Antiviral defense</keyword>
<evidence type="ECO:0000313" key="4">
    <source>
        <dbReference type="EMBL" id="VEH69079.1"/>
    </source>
</evidence>
<reference evidence="4 5" key="1">
    <citation type="submission" date="2018-12" db="EMBL/GenBank/DDBJ databases">
        <authorList>
            <consortium name="Pathogen Informatics"/>
        </authorList>
    </citation>
    <scope>NUCLEOTIDE SEQUENCE [LARGE SCALE GENOMIC DNA]</scope>
    <source>
        <strain evidence="4 5">NCTC12967</strain>
    </source>
</reference>
<evidence type="ECO:0000256" key="1">
    <source>
        <dbReference type="ARBA" id="ARBA00023118"/>
    </source>
</evidence>
<dbReference type="AlphaFoldDB" id="A0A3S4UCW9"/>
<evidence type="ECO:0000259" key="3">
    <source>
        <dbReference type="Pfam" id="PF03787"/>
    </source>
</evidence>
<dbReference type="InterPro" id="IPR052216">
    <property type="entry name" value="CRISPR_Csm3_endoribonuclease"/>
</dbReference>
<dbReference type="RefSeq" id="WP_061787261.1">
    <property type="nucleotide sequence ID" value="NZ_LR134406.1"/>
</dbReference>
<organism evidence="4 5">
    <name type="scientific">Arachnia propionica</name>
    <dbReference type="NCBI Taxonomy" id="1750"/>
    <lineage>
        <taxon>Bacteria</taxon>
        <taxon>Bacillati</taxon>
        <taxon>Actinomycetota</taxon>
        <taxon>Actinomycetes</taxon>
        <taxon>Propionibacteriales</taxon>
        <taxon>Propionibacteriaceae</taxon>
        <taxon>Arachnia</taxon>
    </lineage>
</organism>
<dbReference type="EMBL" id="LR134406">
    <property type="protein sequence ID" value="VEH69079.1"/>
    <property type="molecule type" value="Genomic_DNA"/>
</dbReference>
<name>A0A3S4UCW9_9ACTN</name>